<evidence type="ECO:0000313" key="4">
    <source>
        <dbReference type="Proteomes" id="UP001344447"/>
    </source>
</evidence>
<keyword evidence="2" id="KW-0732">Signal</keyword>
<dbReference type="AlphaFoldDB" id="A0AAN7U4K7"/>
<feature type="chain" id="PRO_5042848351" description="Counting factor 60" evidence="2">
    <location>
        <begin position="25"/>
        <end position="419"/>
    </location>
</feature>
<dbReference type="Gene3D" id="3.40.50.1240">
    <property type="entry name" value="Phosphoglycerate mutase-like"/>
    <property type="match status" value="1"/>
</dbReference>
<dbReference type="Proteomes" id="UP001344447">
    <property type="component" value="Unassembled WGS sequence"/>
</dbReference>
<dbReference type="InterPro" id="IPR000560">
    <property type="entry name" value="His_Pase_clade-2"/>
</dbReference>
<dbReference type="InterPro" id="IPR050645">
    <property type="entry name" value="Histidine_acid_phosphatase"/>
</dbReference>
<proteinExistence type="inferred from homology"/>
<name>A0AAN7U4K7_9MYCE</name>
<dbReference type="GO" id="GO:0016791">
    <property type="term" value="F:phosphatase activity"/>
    <property type="evidence" value="ECO:0007669"/>
    <property type="project" value="TreeGrafter"/>
</dbReference>
<dbReference type="PROSITE" id="PS00616">
    <property type="entry name" value="HIS_ACID_PHOSPHAT_1"/>
    <property type="match status" value="1"/>
</dbReference>
<gene>
    <name evidence="3" type="ORF">RB653_001154</name>
</gene>
<dbReference type="PANTHER" id="PTHR11567:SF203">
    <property type="entry name" value="COUNTING FACTOR 60"/>
    <property type="match status" value="1"/>
</dbReference>
<sequence length="419" mass="47013">MMIKKNNTFITLLLVSLILGVAFTQQKPFYCQAPEPNPSLNTDGLTLKMVQILTRHGDRTPLYSTLKSTMNKWDCDLGWLMVSSLNNVPGPATDVDRLFRKVYMPNREYFPGNCSDGQLTSIGFQQHLSLGQSLRQLYVDKYELLPSQLSTDASSTIWIRSTDVPRTIQSVQGHLTALFPPSTVSGGSNIPIININTMDAYYENMTPNPTLCPELATLIANTTTTPEWEEFLTNTTQLRSDVMGTLGITVFPGWSSLMDLFFATQCHDFPLPDGITQEMVTAVYDAAYWEYQYQLSFPMVARLGMSTFLEEVVDNIRAFVNGTSSIKYIVFSGHDDSVGPFTNLFGLMKEWPPYASHVELELWADQSNNYYLQFKFNGQSYTLNGCGDVMCPIDSFFEVAYSILVPDYADACLNSTMAL</sequence>
<keyword evidence="4" id="KW-1185">Reference proteome</keyword>
<comment type="similarity">
    <text evidence="1">Belongs to the histidine acid phosphatase family.</text>
</comment>
<dbReference type="EMBL" id="JAVFKY010000002">
    <property type="protein sequence ID" value="KAK5581126.1"/>
    <property type="molecule type" value="Genomic_DNA"/>
</dbReference>
<accession>A0AAN7U4K7</accession>
<dbReference type="InterPro" id="IPR029033">
    <property type="entry name" value="His_PPase_superfam"/>
</dbReference>
<reference evidence="3 4" key="1">
    <citation type="submission" date="2023-11" db="EMBL/GenBank/DDBJ databases">
        <title>Dfirmibasis_genome.</title>
        <authorList>
            <person name="Edelbroek B."/>
            <person name="Kjellin J."/>
            <person name="Jerlstrom-Hultqvist J."/>
            <person name="Soderbom F."/>
        </authorList>
    </citation>
    <scope>NUCLEOTIDE SEQUENCE [LARGE SCALE GENOMIC DNA]</scope>
    <source>
        <strain evidence="3 4">TNS-C-14</strain>
    </source>
</reference>
<comment type="caution">
    <text evidence="3">The sequence shown here is derived from an EMBL/GenBank/DDBJ whole genome shotgun (WGS) entry which is preliminary data.</text>
</comment>
<dbReference type="InterPro" id="IPR033379">
    <property type="entry name" value="Acid_Pase_AS"/>
</dbReference>
<dbReference type="Pfam" id="PF00328">
    <property type="entry name" value="His_Phos_2"/>
    <property type="match status" value="1"/>
</dbReference>
<evidence type="ECO:0000256" key="1">
    <source>
        <dbReference type="ARBA" id="ARBA00005375"/>
    </source>
</evidence>
<evidence type="ECO:0008006" key="5">
    <source>
        <dbReference type="Google" id="ProtNLM"/>
    </source>
</evidence>
<feature type="signal peptide" evidence="2">
    <location>
        <begin position="1"/>
        <end position="24"/>
    </location>
</feature>
<protein>
    <recommendedName>
        <fullName evidence="5">Counting factor 60</fullName>
    </recommendedName>
</protein>
<dbReference type="CDD" id="cd07061">
    <property type="entry name" value="HP_HAP_like"/>
    <property type="match status" value="1"/>
</dbReference>
<dbReference type="PANTHER" id="PTHR11567">
    <property type="entry name" value="ACID PHOSPHATASE-RELATED"/>
    <property type="match status" value="1"/>
</dbReference>
<organism evidence="3 4">
    <name type="scientific">Dictyostelium firmibasis</name>
    <dbReference type="NCBI Taxonomy" id="79012"/>
    <lineage>
        <taxon>Eukaryota</taxon>
        <taxon>Amoebozoa</taxon>
        <taxon>Evosea</taxon>
        <taxon>Eumycetozoa</taxon>
        <taxon>Dictyostelia</taxon>
        <taxon>Dictyosteliales</taxon>
        <taxon>Dictyosteliaceae</taxon>
        <taxon>Dictyostelium</taxon>
    </lineage>
</organism>
<evidence type="ECO:0000256" key="2">
    <source>
        <dbReference type="SAM" id="SignalP"/>
    </source>
</evidence>
<dbReference type="SUPFAM" id="SSF53254">
    <property type="entry name" value="Phosphoglycerate mutase-like"/>
    <property type="match status" value="1"/>
</dbReference>
<evidence type="ECO:0000313" key="3">
    <source>
        <dbReference type="EMBL" id="KAK5581126.1"/>
    </source>
</evidence>